<dbReference type="Proteomes" id="UP000426772">
    <property type="component" value="Unassembled WGS sequence"/>
</dbReference>
<keyword evidence="9" id="KW-1185">Reference proteome</keyword>
<keyword evidence="3" id="KW-0812">Transmembrane</keyword>
<dbReference type="Pfam" id="PF13505">
    <property type="entry name" value="OMP_b-brl"/>
    <property type="match status" value="1"/>
</dbReference>
<dbReference type="InterPro" id="IPR027385">
    <property type="entry name" value="Beta-barrel_OMP"/>
</dbReference>
<dbReference type="PANTHER" id="PTHR35892:SF2">
    <property type="entry name" value="OUTER MEMBRANE PROTEIN PAGN"/>
    <property type="match status" value="1"/>
</dbReference>
<keyword evidence="2" id="KW-1134">Transmembrane beta strand</keyword>
<keyword evidence="5" id="KW-0472">Membrane</keyword>
<evidence type="ECO:0000256" key="5">
    <source>
        <dbReference type="ARBA" id="ARBA00023136"/>
    </source>
</evidence>
<reference evidence="8 9" key="1">
    <citation type="submission" date="2018-10" db="EMBL/GenBank/DDBJ databases">
        <title>Draft genome sequence of Pantoea vagans isolated from corpses of the sugarcane aphid Melanaphis sacchari Zehntner.</title>
        <authorList>
            <person name="Toledo E."/>
            <person name="Pena G."/>
            <person name="Lozano L."/>
        </authorList>
    </citation>
    <scope>NUCLEOTIDE SEQUENCE [LARGE SCALE GENOMIC DNA]</scope>
    <source>
        <strain evidence="8 9">ET-90</strain>
    </source>
</reference>
<feature type="chain" id="PRO_5045896285" description="Outer membrane protein beta-barrel domain-containing protein" evidence="6">
    <location>
        <begin position="23"/>
        <end position="194"/>
    </location>
</feature>
<dbReference type="EMBL" id="RCNL01000002">
    <property type="protein sequence ID" value="TXL79788.1"/>
    <property type="molecule type" value="Genomic_DNA"/>
</dbReference>
<evidence type="ECO:0000259" key="7">
    <source>
        <dbReference type="Pfam" id="PF13505"/>
    </source>
</evidence>
<evidence type="ECO:0000256" key="4">
    <source>
        <dbReference type="ARBA" id="ARBA00022729"/>
    </source>
</evidence>
<sequence length="194" mass="21097">MRSAKKTLALLALSVITNQAFAKEIKEYDFKFNPSVSLGYEQANVKGLGHLKGPNLKLQMNSDYPFGAMVSAAALRDKWDTKQFSGGKKKGNESNGNNKTNVEYYSLMAGPTIRLNEKASLYALAGYSYSRFKNAGNVNAVKNRKNGRLAYGAGITTTFNDHLVVTAGYEGSKINVGGKDKFLNAGVVNVGYQF</sequence>
<dbReference type="InterPro" id="IPR011250">
    <property type="entry name" value="OMP/PagP_B-barrel"/>
</dbReference>
<comment type="subcellular location">
    <subcellularLocation>
        <location evidence="1">Cell outer membrane</location>
        <topology evidence="1">Multi-pass membrane protein</topology>
    </subcellularLocation>
</comment>
<dbReference type="RefSeq" id="WP_147788743.1">
    <property type="nucleotide sequence ID" value="NZ_RCNL01000002.1"/>
</dbReference>
<dbReference type="PANTHER" id="PTHR35892">
    <property type="entry name" value="OUTER MEMBRANE PROTEIN PAGN-RELATED"/>
    <property type="match status" value="1"/>
</dbReference>
<gene>
    <name evidence="8" type="ORF">D9O29_05820</name>
</gene>
<evidence type="ECO:0000313" key="9">
    <source>
        <dbReference type="Proteomes" id="UP000426772"/>
    </source>
</evidence>
<accession>A0ABY3LHV1</accession>
<feature type="signal peptide" evidence="6">
    <location>
        <begin position="1"/>
        <end position="22"/>
    </location>
</feature>
<keyword evidence="4 6" id="KW-0732">Signal</keyword>
<evidence type="ECO:0000256" key="1">
    <source>
        <dbReference type="ARBA" id="ARBA00004571"/>
    </source>
</evidence>
<evidence type="ECO:0000256" key="6">
    <source>
        <dbReference type="SAM" id="SignalP"/>
    </source>
</evidence>
<evidence type="ECO:0000256" key="3">
    <source>
        <dbReference type="ARBA" id="ARBA00022692"/>
    </source>
</evidence>
<dbReference type="InterPro" id="IPR051723">
    <property type="entry name" value="Bact_OM_Invasion-Related"/>
</dbReference>
<name>A0ABY3LHV1_9GAMM</name>
<dbReference type="SUPFAM" id="SSF56925">
    <property type="entry name" value="OMPA-like"/>
    <property type="match status" value="1"/>
</dbReference>
<protein>
    <recommendedName>
        <fullName evidence="7">Outer membrane protein beta-barrel domain-containing protein</fullName>
    </recommendedName>
</protein>
<proteinExistence type="predicted"/>
<evidence type="ECO:0000313" key="8">
    <source>
        <dbReference type="EMBL" id="TXL79788.1"/>
    </source>
</evidence>
<comment type="caution">
    <text evidence="8">The sequence shown here is derived from an EMBL/GenBank/DDBJ whole genome shotgun (WGS) entry which is preliminary data.</text>
</comment>
<organism evidence="8 9">
    <name type="scientific">Pantoea vagans</name>
    <dbReference type="NCBI Taxonomy" id="470934"/>
    <lineage>
        <taxon>Bacteria</taxon>
        <taxon>Pseudomonadati</taxon>
        <taxon>Pseudomonadota</taxon>
        <taxon>Gammaproteobacteria</taxon>
        <taxon>Enterobacterales</taxon>
        <taxon>Erwiniaceae</taxon>
        <taxon>Pantoea</taxon>
    </lineage>
</organism>
<dbReference type="Gene3D" id="2.40.160.20">
    <property type="match status" value="1"/>
</dbReference>
<feature type="domain" description="Outer membrane protein beta-barrel" evidence="7">
    <location>
        <begin position="9"/>
        <end position="194"/>
    </location>
</feature>
<evidence type="ECO:0000256" key="2">
    <source>
        <dbReference type="ARBA" id="ARBA00022452"/>
    </source>
</evidence>